<dbReference type="InterPro" id="IPR043502">
    <property type="entry name" value="DNA/RNA_pol_sf"/>
</dbReference>
<evidence type="ECO:0000313" key="2">
    <source>
        <dbReference type="EMBL" id="WMV08222.1"/>
    </source>
</evidence>
<evidence type="ECO:0000259" key="1">
    <source>
        <dbReference type="Pfam" id="PF17919"/>
    </source>
</evidence>
<dbReference type="Proteomes" id="UP001234989">
    <property type="component" value="Chromosome 1"/>
</dbReference>
<name>A0AAF0PPJ2_SOLVR</name>
<sequence>MDLMKKVFRQYLDIKGIEVDPKKTDAVKSWPRPLTLSDIRSFLGLAGYYRRFVEGFSSISSPMRALTQKNAKFIWSEACEKSFQELKDRLTSAPLLTLPKGRDGFVVYCDASRFELGFELGYGIIRTLWDLMLSTEWICI</sequence>
<organism evidence="2 3">
    <name type="scientific">Solanum verrucosum</name>
    <dbReference type="NCBI Taxonomy" id="315347"/>
    <lineage>
        <taxon>Eukaryota</taxon>
        <taxon>Viridiplantae</taxon>
        <taxon>Streptophyta</taxon>
        <taxon>Embryophyta</taxon>
        <taxon>Tracheophyta</taxon>
        <taxon>Spermatophyta</taxon>
        <taxon>Magnoliopsida</taxon>
        <taxon>eudicotyledons</taxon>
        <taxon>Gunneridae</taxon>
        <taxon>Pentapetalae</taxon>
        <taxon>asterids</taxon>
        <taxon>lamiids</taxon>
        <taxon>Solanales</taxon>
        <taxon>Solanaceae</taxon>
        <taxon>Solanoideae</taxon>
        <taxon>Solaneae</taxon>
        <taxon>Solanum</taxon>
    </lineage>
</organism>
<accession>A0AAF0PPJ2</accession>
<dbReference type="InterPro" id="IPR043128">
    <property type="entry name" value="Rev_trsase/Diguanyl_cyclase"/>
</dbReference>
<dbReference type="EMBL" id="CP133612">
    <property type="protein sequence ID" value="WMV08222.1"/>
    <property type="molecule type" value="Genomic_DNA"/>
</dbReference>
<dbReference type="PANTHER" id="PTHR33064">
    <property type="entry name" value="POL PROTEIN"/>
    <property type="match status" value="1"/>
</dbReference>
<keyword evidence="3" id="KW-1185">Reference proteome</keyword>
<dbReference type="SUPFAM" id="SSF56672">
    <property type="entry name" value="DNA/RNA polymerases"/>
    <property type="match status" value="1"/>
</dbReference>
<dbReference type="AlphaFoldDB" id="A0AAF0PPJ2"/>
<dbReference type="Pfam" id="PF17919">
    <property type="entry name" value="RT_RNaseH_2"/>
    <property type="match status" value="1"/>
</dbReference>
<dbReference type="PANTHER" id="PTHR33064:SF37">
    <property type="entry name" value="RIBONUCLEASE H"/>
    <property type="match status" value="1"/>
</dbReference>
<reference evidence="2" key="1">
    <citation type="submission" date="2023-08" db="EMBL/GenBank/DDBJ databases">
        <title>A de novo genome assembly of Solanum verrucosum Schlechtendal, a Mexican diploid species geographically isolated from the other diploid A-genome species in potato relatives.</title>
        <authorList>
            <person name="Hosaka K."/>
        </authorList>
    </citation>
    <scope>NUCLEOTIDE SEQUENCE</scope>
    <source>
        <tissue evidence="2">Young leaves</tissue>
    </source>
</reference>
<proteinExistence type="predicted"/>
<feature type="domain" description="Reverse transcriptase/retrotransposon-derived protein RNase H-like" evidence="1">
    <location>
        <begin position="75"/>
        <end position="118"/>
    </location>
</feature>
<dbReference type="Gene3D" id="3.30.70.270">
    <property type="match status" value="1"/>
</dbReference>
<dbReference type="FunFam" id="3.30.70.270:FF:000020">
    <property type="entry name" value="Transposon Tf2-6 polyprotein-like Protein"/>
    <property type="match status" value="1"/>
</dbReference>
<dbReference type="InterPro" id="IPR051320">
    <property type="entry name" value="Viral_Replic_Matur_Polypro"/>
</dbReference>
<dbReference type="InterPro" id="IPR041577">
    <property type="entry name" value="RT_RNaseH_2"/>
</dbReference>
<evidence type="ECO:0000313" key="3">
    <source>
        <dbReference type="Proteomes" id="UP001234989"/>
    </source>
</evidence>
<gene>
    <name evidence="2" type="ORF">MTR67_001607</name>
</gene>
<protein>
    <recommendedName>
        <fullName evidence="1">Reverse transcriptase/retrotransposon-derived protein RNase H-like domain-containing protein</fullName>
    </recommendedName>
</protein>